<dbReference type="InterPro" id="IPR037873">
    <property type="entry name" value="BamE-like"/>
</dbReference>
<name>A0A6A8HRP7_9LACO</name>
<evidence type="ECO:0000256" key="1">
    <source>
        <dbReference type="SAM" id="MobiDB-lite"/>
    </source>
</evidence>
<protein>
    <submittedName>
        <fullName evidence="3">DUF3862 domain-containing protein</fullName>
    </submittedName>
</protein>
<gene>
    <name evidence="3" type="ORF">GKC89_10240</name>
</gene>
<proteinExistence type="predicted"/>
<keyword evidence="2" id="KW-0472">Membrane</keyword>
<comment type="caution">
    <text evidence="3">The sequence shown here is derived from an EMBL/GenBank/DDBJ whole genome shotgun (WGS) entry which is preliminary data.</text>
</comment>
<sequence length="225" mass="24382">MKKKITDENGKVYVEKKPFYKKGCFWILAVIAIIIIGAVAGGGDDSSSDKSARSSNAETSHKKDDRTISKNAELRKKFDAIVVGDLMSNGDGGTSLTDVEKSLSKPVSTSTTNLQNVKVKDETWTKDGVTVTVQFNDDKTVSKDITGFKFTRSPKLDLKAFDSIADGANYDDVVKRYGEPDNLNEMKISGETTLNATWVTGTKGGTATLTFENGGMTSKTQVDLK</sequence>
<feature type="region of interest" description="Disordered" evidence="1">
    <location>
        <begin position="42"/>
        <end position="68"/>
    </location>
</feature>
<evidence type="ECO:0000256" key="2">
    <source>
        <dbReference type="SAM" id="Phobius"/>
    </source>
</evidence>
<dbReference type="EMBL" id="WKOD01000048">
    <property type="protein sequence ID" value="MSA69446.1"/>
    <property type="molecule type" value="Genomic_DNA"/>
</dbReference>
<accession>A0A6A8HRP7</accession>
<organism evidence="3">
    <name type="scientific">Ligilactobacillus ruminis</name>
    <dbReference type="NCBI Taxonomy" id="1623"/>
    <lineage>
        <taxon>Bacteria</taxon>
        <taxon>Bacillati</taxon>
        <taxon>Bacillota</taxon>
        <taxon>Bacilli</taxon>
        <taxon>Lactobacillales</taxon>
        <taxon>Lactobacillaceae</taxon>
        <taxon>Ligilactobacillus</taxon>
    </lineage>
</organism>
<feature type="transmembrane region" description="Helical" evidence="2">
    <location>
        <begin position="23"/>
        <end position="43"/>
    </location>
</feature>
<dbReference type="RefSeq" id="WP_003693850.1">
    <property type="nucleotide sequence ID" value="NZ_JADNNQ010000065.1"/>
</dbReference>
<dbReference type="InterPro" id="IPR024418">
    <property type="entry name" value="DUF3862"/>
</dbReference>
<evidence type="ECO:0000313" key="3">
    <source>
        <dbReference type="EMBL" id="MSA69446.1"/>
    </source>
</evidence>
<reference evidence="3" key="1">
    <citation type="journal article" date="2019" name="Nat. Med.">
        <title>A library of human gut bacterial isolates paired with longitudinal multiomics data enables mechanistic microbiome research.</title>
        <authorList>
            <person name="Poyet M."/>
            <person name="Groussin M."/>
            <person name="Gibbons S.M."/>
            <person name="Avila-Pacheco J."/>
            <person name="Jiang X."/>
            <person name="Kearney S.M."/>
            <person name="Perrotta A.R."/>
            <person name="Berdy B."/>
            <person name="Zhao S."/>
            <person name="Lieberman T.D."/>
            <person name="Swanson P.K."/>
            <person name="Smith M."/>
            <person name="Roesemann S."/>
            <person name="Alexander J.E."/>
            <person name="Rich S.A."/>
            <person name="Livny J."/>
            <person name="Vlamakis H."/>
            <person name="Clish C."/>
            <person name="Bullock K."/>
            <person name="Deik A."/>
            <person name="Scott J."/>
            <person name="Pierce K.A."/>
            <person name="Xavier R.J."/>
            <person name="Alm E.J."/>
        </authorList>
    </citation>
    <scope>NUCLEOTIDE SEQUENCE</scope>
    <source>
        <strain evidence="3">BIOML-A18</strain>
    </source>
</reference>
<dbReference type="Gene3D" id="3.30.1450.10">
    <property type="match status" value="2"/>
</dbReference>
<dbReference type="Pfam" id="PF12978">
    <property type="entry name" value="DUF3862"/>
    <property type="match status" value="1"/>
</dbReference>
<dbReference type="AlphaFoldDB" id="A0A6A8HRP7"/>
<feature type="compositionally biased region" description="Basic and acidic residues" evidence="1">
    <location>
        <begin position="59"/>
        <end position="68"/>
    </location>
</feature>
<keyword evidence="2" id="KW-0812">Transmembrane</keyword>
<keyword evidence="2" id="KW-1133">Transmembrane helix</keyword>